<evidence type="ECO:0000259" key="2">
    <source>
        <dbReference type="Pfam" id="PF13837"/>
    </source>
</evidence>
<name>A0ABQ8JJG0_DERPT</name>
<dbReference type="PANTHER" id="PTHR47595:SF1">
    <property type="entry name" value="MYB_SANT-LIKE DNA-BINDING DOMAIN-CONTAINING PROTEIN"/>
    <property type="match status" value="1"/>
</dbReference>
<dbReference type="Proteomes" id="UP000887458">
    <property type="component" value="Unassembled WGS sequence"/>
</dbReference>
<dbReference type="PANTHER" id="PTHR47595">
    <property type="entry name" value="HEAT SHOCK 70 KDA PROTEIN 14"/>
    <property type="match status" value="1"/>
</dbReference>
<proteinExistence type="predicted"/>
<reference evidence="3 4" key="2">
    <citation type="journal article" date="2022" name="Mol. Biol. Evol.">
        <title>Comparative Genomics Reveals Insights into the Divergent Evolution of Astigmatic Mites and Household Pest Adaptations.</title>
        <authorList>
            <person name="Xiong Q."/>
            <person name="Wan A.T."/>
            <person name="Liu X."/>
            <person name="Fung C.S."/>
            <person name="Xiao X."/>
            <person name="Malainual N."/>
            <person name="Hou J."/>
            <person name="Wang L."/>
            <person name="Wang M."/>
            <person name="Yang K.Y."/>
            <person name="Cui Y."/>
            <person name="Leung E.L."/>
            <person name="Nong W."/>
            <person name="Shin S.K."/>
            <person name="Au S.W."/>
            <person name="Jeong K.Y."/>
            <person name="Chew F.T."/>
            <person name="Hui J.H."/>
            <person name="Leung T.F."/>
            <person name="Tungtrongchitr A."/>
            <person name="Zhong N."/>
            <person name="Liu Z."/>
            <person name="Tsui S.K."/>
        </authorList>
    </citation>
    <scope>NUCLEOTIDE SEQUENCE [LARGE SCALE GENOMIC DNA]</scope>
    <source>
        <strain evidence="3">Derp</strain>
    </source>
</reference>
<keyword evidence="1" id="KW-0175">Coiled coil</keyword>
<comment type="caution">
    <text evidence="3">The sequence shown here is derived from an EMBL/GenBank/DDBJ whole genome shotgun (WGS) entry which is preliminary data.</text>
</comment>
<evidence type="ECO:0000256" key="1">
    <source>
        <dbReference type="SAM" id="Coils"/>
    </source>
</evidence>
<protein>
    <recommendedName>
        <fullName evidence="2">Myb/SANT-like DNA-binding domain-containing protein</fullName>
    </recommendedName>
</protein>
<evidence type="ECO:0000313" key="3">
    <source>
        <dbReference type="EMBL" id="KAH9422723.1"/>
    </source>
</evidence>
<accession>A0ABQ8JJG0</accession>
<dbReference type="EMBL" id="NJHN03000036">
    <property type="protein sequence ID" value="KAH9422723.1"/>
    <property type="molecule type" value="Genomic_DNA"/>
</dbReference>
<gene>
    <name evidence="3" type="ORF">DERP_003401</name>
</gene>
<dbReference type="Pfam" id="PF13837">
    <property type="entry name" value="Myb_DNA-bind_4"/>
    <property type="match status" value="1"/>
</dbReference>
<dbReference type="Gene3D" id="1.10.10.60">
    <property type="entry name" value="Homeodomain-like"/>
    <property type="match status" value="1"/>
</dbReference>
<organism evidence="3 4">
    <name type="scientific">Dermatophagoides pteronyssinus</name>
    <name type="common">European house dust mite</name>
    <dbReference type="NCBI Taxonomy" id="6956"/>
    <lineage>
        <taxon>Eukaryota</taxon>
        <taxon>Metazoa</taxon>
        <taxon>Ecdysozoa</taxon>
        <taxon>Arthropoda</taxon>
        <taxon>Chelicerata</taxon>
        <taxon>Arachnida</taxon>
        <taxon>Acari</taxon>
        <taxon>Acariformes</taxon>
        <taxon>Sarcoptiformes</taxon>
        <taxon>Astigmata</taxon>
        <taxon>Psoroptidia</taxon>
        <taxon>Analgoidea</taxon>
        <taxon>Pyroglyphidae</taxon>
        <taxon>Dermatophagoidinae</taxon>
        <taxon>Dermatophagoides</taxon>
    </lineage>
</organism>
<feature type="coiled-coil region" evidence="1">
    <location>
        <begin position="34"/>
        <end position="61"/>
    </location>
</feature>
<feature type="coiled-coil region" evidence="1">
    <location>
        <begin position="195"/>
        <end position="222"/>
    </location>
</feature>
<reference evidence="3 4" key="1">
    <citation type="journal article" date="2018" name="J. Allergy Clin. Immunol.">
        <title>High-quality assembly of Dermatophagoides pteronyssinus genome and transcriptome reveals a wide range of novel allergens.</title>
        <authorList>
            <person name="Liu X.Y."/>
            <person name="Yang K.Y."/>
            <person name="Wang M.Q."/>
            <person name="Kwok J.S."/>
            <person name="Zeng X."/>
            <person name="Yang Z."/>
            <person name="Xiao X.J."/>
            <person name="Lau C.P."/>
            <person name="Li Y."/>
            <person name="Huang Z.M."/>
            <person name="Ba J.G."/>
            <person name="Yim A.K."/>
            <person name="Ouyang C.Y."/>
            <person name="Ngai S.M."/>
            <person name="Chan T.F."/>
            <person name="Leung E.L."/>
            <person name="Liu L."/>
            <person name="Liu Z.G."/>
            <person name="Tsui S.K."/>
        </authorList>
    </citation>
    <scope>NUCLEOTIDE SEQUENCE [LARGE SCALE GENOMIC DNA]</scope>
    <source>
        <strain evidence="3">Derp</strain>
    </source>
</reference>
<evidence type="ECO:0000313" key="4">
    <source>
        <dbReference type="Proteomes" id="UP000887458"/>
    </source>
</evidence>
<feature type="domain" description="Myb/SANT-like DNA-binding" evidence="2">
    <location>
        <begin position="2"/>
        <end position="82"/>
    </location>
</feature>
<dbReference type="InterPro" id="IPR044822">
    <property type="entry name" value="Myb_DNA-bind_4"/>
</dbReference>
<keyword evidence="4" id="KW-1185">Reference proteome</keyword>
<sequence>MITSWEKYSKNVAGKTSSTYNKWIYTNIQQDLQSSGYDRNLEQIRRKIAQLKSRYFKEVRQLNAIESNTKSNWEYFKQLDRILQHQYSIGFGNGNQQQPFPMNNYHLDESQSTTMVSINNSLQSSESTTTTTKRIRIDNDDESNDDNNSIGGQMIMIGDNNNQQTSSSFEDRLMAMIKQQFRTQQQQFKRMTQQIDRNQQSIDLLQQSMNRLQEQFNQHIANVNGQWYSNNGMNVQKNWNYDYNNQYF</sequence>